<dbReference type="EMBL" id="PIPZ01000004">
    <property type="protein sequence ID" value="RUO58840.1"/>
    <property type="molecule type" value="Genomic_DNA"/>
</dbReference>
<proteinExistence type="predicted"/>
<evidence type="ECO:0000313" key="2">
    <source>
        <dbReference type="Proteomes" id="UP000288127"/>
    </source>
</evidence>
<comment type="caution">
    <text evidence="1">The sequence shown here is derived from an EMBL/GenBank/DDBJ whole genome shotgun (WGS) entry which is preliminary data.</text>
</comment>
<evidence type="ECO:0000313" key="1">
    <source>
        <dbReference type="EMBL" id="RUO58840.1"/>
    </source>
</evidence>
<dbReference type="RefSeq" id="WP_126760280.1">
    <property type="nucleotide sequence ID" value="NZ_PIPZ01000004.1"/>
</dbReference>
<accession>A0A432YCW6</accession>
<dbReference type="Proteomes" id="UP000288127">
    <property type="component" value="Unassembled WGS sequence"/>
</dbReference>
<name>A0A432YCW6_9GAMM</name>
<sequence>MRKLFILIAFTVTLLNEALASPYLLECNACSVEEHKSRVLENAYKINPFRELSSHYVIDLKTEKLFLYRVHIDMELGWQRVSGLETGEDVKLAVQEFFESRRNLIAEFESSPNMLSDLISSVSVSGLGSSPKESKVFREIANYTSGNNGKSCKASDKGVYEFILDSQFRKNVFDKMLQWYPVSQSFINTWNNFLSKANITFTTGSGAFSLSVEGSLFGLPQTINFPDGGVADVIISGDGNTFEVVEGSAFDCENNQIPTEESEFSGNFNFGSLSSFNGFQNYGSYFNVEFSGTVCTNNTFFTSCRYSGDGKYLCSYSCN</sequence>
<dbReference type="OrthoDB" id="6396473at2"/>
<organism evidence="1 2">
    <name type="scientific">Pseudidiomarina marina</name>
    <dbReference type="NCBI Taxonomy" id="502366"/>
    <lineage>
        <taxon>Bacteria</taxon>
        <taxon>Pseudomonadati</taxon>
        <taxon>Pseudomonadota</taxon>
        <taxon>Gammaproteobacteria</taxon>
        <taxon>Alteromonadales</taxon>
        <taxon>Idiomarinaceae</taxon>
        <taxon>Pseudidiomarina</taxon>
    </lineage>
</organism>
<gene>
    <name evidence="1" type="ORF">CWI76_10360</name>
</gene>
<dbReference type="AlphaFoldDB" id="A0A432YCW6"/>
<protein>
    <submittedName>
        <fullName evidence="1">Uncharacterized protein</fullName>
    </submittedName>
</protein>
<reference evidence="2" key="1">
    <citation type="journal article" date="2018" name="Front. Microbiol.">
        <title>Genome-Based Analysis Reveals the Taxonomy and Diversity of the Family Idiomarinaceae.</title>
        <authorList>
            <person name="Liu Y."/>
            <person name="Lai Q."/>
            <person name="Shao Z."/>
        </authorList>
    </citation>
    <scope>NUCLEOTIDE SEQUENCE [LARGE SCALE GENOMIC DNA]</scope>
    <source>
        <strain evidence="2">PIM1</strain>
    </source>
</reference>
<keyword evidence="2" id="KW-1185">Reference proteome</keyword>